<proteinExistence type="predicted"/>
<organism evidence="1 2">
    <name type="scientific">Pseudomonas phage ZC03</name>
    <dbReference type="NCBI Taxonomy" id="1622115"/>
    <lineage>
        <taxon>Viruses</taxon>
        <taxon>Duplodnaviria</taxon>
        <taxon>Heunggongvirae</taxon>
        <taxon>Uroviricota</taxon>
        <taxon>Caudoviricetes</taxon>
        <taxon>Schitoviridae</taxon>
        <taxon>Zicotriavirus</taxon>
        <taxon>Zicotriavirus ZC03</taxon>
    </lineage>
</organism>
<protein>
    <submittedName>
        <fullName evidence="1">Uncharacterized protein</fullName>
    </submittedName>
</protein>
<evidence type="ECO:0000313" key="1">
    <source>
        <dbReference type="EMBL" id="AMD43420.1"/>
    </source>
</evidence>
<dbReference type="Proteomes" id="UP000222072">
    <property type="component" value="Segment"/>
</dbReference>
<name>A0A1L2C946_9CAUD</name>
<gene>
    <name evidence="1" type="ORF">ZC03_033</name>
</gene>
<keyword evidence="2" id="KW-1185">Reference proteome</keyword>
<evidence type="ECO:0000313" key="2">
    <source>
        <dbReference type="Proteomes" id="UP000222072"/>
    </source>
</evidence>
<sequence length="57" mass="6374">MRKFLVYKDIVGTIRFVNTGDECPITYLKWGKKLPSILVEAGAPAPYSPVFALINCK</sequence>
<accession>A0A1L2C946</accession>
<dbReference type="EMBL" id="KU356690">
    <property type="protein sequence ID" value="AMD43420.1"/>
    <property type="molecule type" value="Genomic_DNA"/>
</dbReference>
<reference evidence="1 2" key="1">
    <citation type="journal article" date="2017" name="BMC Genomics">
        <title>Three novel Pseudomonas phages isolated from composting provide insights into the evolution and diversity of tailed phages.</title>
        <authorList>
            <person name="Amgarten D."/>
            <person name="Martins L.F."/>
            <person name="Lombardi K.C."/>
            <person name="Antunes L.P."/>
            <person name="de Souza A.P.S."/>
            <person name="Nicastro G.G."/>
            <person name="Kitajima E.W."/>
            <person name="Quaggio R.B."/>
            <person name="Upton C."/>
            <person name="Setubal J.C."/>
            <person name="da Silva A.M."/>
        </authorList>
    </citation>
    <scope>NUCLEOTIDE SEQUENCE [LARGE SCALE GENOMIC DNA]</scope>
</reference>